<keyword evidence="7" id="KW-0012">Acyltransferase</keyword>
<feature type="domain" description="O-acyltransferase WSD1-like N-terminal" evidence="11">
    <location>
        <begin position="106"/>
        <end position="265"/>
    </location>
</feature>
<proteinExistence type="inferred from homology"/>
<comment type="similarity">
    <text evidence="8">In the N-terminal section; belongs to the long-chain O-acyltransferase family.</text>
</comment>
<dbReference type="Proteomes" id="UP001372338">
    <property type="component" value="Unassembled WGS sequence"/>
</dbReference>
<protein>
    <recommendedName>
        <fullName evidence="15">Diacylglycerol O-acyltransferase</fullName>
    </recommendedName>
</protein>
<reference evidence="13 14" key="1">
    <citation type="submission" date="2024-01" db="EMBL/GenBank/DDBJ databases">
        <title>The genomes of 5 underutilized Papilionoideae crops provide insights into root nodulation and disease resistanc.</title>
        <authorList>
            <person name="Yuan L."/>
        </authorList>
    </citation>
    <scope>NUCLEOTIDE SEQUENCE [LARGE SCALE GENOMIC DNA]</scope>
    <source>
        <strain evidence="13">ZHUSHIDOU_FW_LH</strain>
        <tissue evidence="13">Leaf</tissue>
    </source>
</reference>
<comment type="catalytic activity">
    <reaction evidence="9">
        <text>a long chain fatty alcohol + a fatty acyl-CoA = a long-chain alcohol wax ester + CoA</text>
        <dbReference type="Rhea" id="RHEA:38443"/>
        <dbReference type="ChEBI" id="CHEBI:17135"/>
        <dbReference type="ChEBI" id="CHEBI:57287"/>
        <dbReference type="ChEBI" id="CHEBI:77636"/>
        <dbReference type="ChEBI" id="CHEBI:235323"/>
        <dbReference type="EC" id="2.3.1.75"/>
    </reaction>
</comment>
<sequence length="474" mass="53560">METDNFYEKVQMPVSPPGQYLNSSVICSYVFGFLEVAVPISLDSTQVVALIEDVFLPINPRFSSIMVRGEDGKMRWQSVKVKPEEHVKIPIFPESNSFDQLYDHYFGEYVSSILTERTSQTKPLWEIHIIKYPTKNAFGTVIFKLHHALGDGYSLMGALLSCLQRADDPSLPLTFPSSKTSSNSQHTKESLFKKLPSMFSTFFNSMSDFGWSLMKSKMIKDDKTPIRSGYEGTESLPFTLSDISLSLDNIKRIKSTLGVTINDVICGIIFYGIRLYMQEINNKAKESNSTAIVMLNTRNLGGYQSVKDMLKPEAKGPWGNYFSFLQVSIPKLTQARISDPLEFVRNAHKIIKRKRRSFSVYLIGLLLQMEMKLRGPEAVAKNIYNTLENSSVVLSNLVGPVEQMALANHPISGLYFTMTGLPEDVNITIMSYVKVLRITLRTLKGFIDEQKFKSCLEKAFEVISKASMEIPDKN</sequence>
<comment type="caution">
    <text evidence="13">The sequence shown here is derived from an EMBL/GenBank/DDBJ whole genome shotgun (WGS) entry which is preliminary data.</text>
</comment>
<dbReference type="EMBL" id="JAYWIO010000006">
    <property type="protein sequence ID" value="KAK7257424.1"/>
    <property type="molecule type" value="Genomic_DNA"/>
</dbReference>
<gene>
    <name evidence="13" type="ORF">RIF29_31401</name>
</gene>
<evidence type="ECO:0000256" key="9">
    <source>
        <dbReference type="ARBA" id="ARBA00047604"/>
    </source>
</evidence>
<dbReference type="Pfam" id="PF03007">
    <property type="entry name" value="WS_DGAT_cat"/>
    <property type="match status" value="1"/>
</dbReference>
<keyword evidence="5" id="KW-0808">Transferase</keyword>
<organism evidence="13 14">
    <name type="scientific">Crotalaria pallida</name>
    <name type="common">Smooth rattlebox</name>
    <name type="synonym">Crotalaria striata</name>
    <dbReference type="NCBI Taxonomy" id="3830"/>
    <lineage>
        <taxon>Eukaryota</taxon>
        <taxon>Viridiplantae</taxon>
        <taxon>Streptophyta</taxon>
        <taxon>Embryophyta</taxon>
        <taxon>Tracheophyta</taxon>
        <taxon>Spermatophyta</taxon>
        <taxon>Magnoliopsida</taxon>
        <taxon>eudicotyledons</taxon>
        <taxon>Gunneridae</taxon>
        <taxon>Pentapetalae</taxon>
        <taxon>rosids</taxon>
        <taxon>fabids</taxon>
        <taxon>Fabales</taxon>
        <taxon>Fabaceae</taxon>
        <taxon>Papilionoideae</taxon>
        <taxon>50 kb inversion clade</taxon>
        <taxon>genistoids sensu lato</taxon>
        <taxon>core genistoids</taxon>
        <taxon>Crotalarieae</taxon>
        <taxon>Crotalaria</taxon>
    </lineage>
</organism>
<evidence type="ECO:0000313" key="14">
    <source>
        <dbReference type="Proteomes" id="UP001372338"/>
    </source>
</evidence>
<accession>A0AAN9HXK0</accession>
<dbReference type="InterPro" id="IPR004255">
    <property type="entry name" value="O-acyltransferase_WSD1_N"/>
</dbReference>
<dbReference type="GO" id="GO:0005886">
    <property type="term" value="C:plasma membrane"/>
    <property type="evidence" value="ECO:0007669"/>
    <property type="project" value="UniProtKB-SubCell"/>
</dbReference>
<evidence type="ECO:0000256" key="1">
    <source>
        <dbReference type="ARBA" id="ARBA00004162"/>
    </source>
</evidence>
<evidence type="ECO:0000256" key="4">
    <source>
        <dbReference type="ARBA" id="ARBA00005189"/>
    </source>
</evidence>
<comment type="subcellular location">
    <subcellularLocation>
        <location evidence="1">Cell membrane</location>
        <topology evidence="1">Single-pass membrane protein</topology>
    </subcellularLocation>
    <subcellularLocation>
        <location evidence="2">Endoplasmic reticulum membrane</location>
    </subcellularLocation>
</comment>
<keyword evidence="6" id="KW-0256">Endoplasmic reticulum</keyword>
<evidence type="ECO:0000256" key="5">
    <source>
        <dbReference type="ARBA" id="ARBA00022679"/>
    </source>
</evidence>
<evidence type="ECO:0000313" key="13">
    <source>
        <dbReference type="EMBL" id="KAK7257424.1"/>
    </source>
</evidence>
<dbReference type="InterPro" id="IPR009721">
    <property type="entry name" value="O-acyltransferase_WSD1_C"/>
</dbReference>
<dbReference type="Pfam" id="PF06974">
    <property type="entry name" value="WS_DGAT_C"/>
    <property type="match status" value="1"/>
</dbReference>
<comment type="pathway">
    <text evidence="3">Glycerolipid metabolism; triacylglycerol biosynthesis.</text>
</comment>
<comment type="pathway">
    <text evidence="4">Lipid metabolism.</text>
</comment>
<evidence type="ECO:0000259" key="12">
    <source>
        <dbReference type="Pfam" id="PF06974"/>
    </source>
</evidence>
<dbReference type="PANTHER" id="PTHR31650:SF27">
    <property type="entry name" value="O-ACYLTRANSFERASE WSD1-LIKE PROTEIN"/>
    <property type="match status" value="1"/>
</dbReference>
<evidence type="ECO:0000256" key="7">
    <source>
        <dbReference type="ARBA" id="ARBA00023315"/>
    </source>
</evidence>
<keyword evidence="14" id="KW-1185">Reference proteome</keyword>
<dbReference type="GO" id="GO:0019432">
    <property type="term" value="P:triglyceride biosynthetic process"/>
    <property type="evidence" value="ECO:0007669"/>
    <property type="project" value="TreeGrafter"/>
</dbReference>
<comment type="catalytic activity">
    <reaction evidence="10">
        <text>an acyl-CoA + a 1,2-diacyl-sn-glycerol = a triacyl-sn-glycerol + CoA</text>
        <dbReference type="Rhea" id="RHEA:10868"/>
        <dbReference type="ChEBI" id="CHEBI:17815"/>
        <dbReference type="ChEBI" id="CHEBI:57287"/>
        <dbReference type="ChEBI" id="CHEBI:58342"/>
        <dbReference type="ChEBI" id="CHEBI:64615"/>
        <dbReference type="EC" id="2.3.1.20"/>
    </reaction>
</comment>
<dbReference type="InterPro" id="IPR045034">
    <property type="entry name" value="O-acyltransferase_WSD1-like"/>
</dbReference>
<evidence type="ECO:0000256" key="8">
    <source>
        <dbReference type="ARBA" id="ARBA00024360"/>
    </source>
</evidence>
<dbReference type="GO" id="GO:0004144">
    <property type="term" value="F:diacylglycerol O-acyltransferase activity"/>
    <property type="evidence" value="ECO:0007669"/>
    <property type="project" value="UniProtKB-EC"/>
</dbReference>
<dbReference type="GO" id="GO:0005789">
    <property type="term" value="C:endoplasmic reticulum membrane"/>
    <property type="evidence" value="ECO:0007669"/>
    <property type="project" value="UniProtKB-SubCell"/>
</dbReference>
<evidence type="ECO:0000256" key="10">
    <source>
        <dbReference type="ARBA" id="ARBA00048109"/>
    </source>
</evidence>
<name>A0AAN9HXK0_CROPI</name>
<dbReference type="GO" id="GO:0047196">
    <property type="term" value="F:long-chain-alcohol O-fatty-acyltransferase activity"/>
    <property type="evidence" value="ECO:0007669"/>
    <property type="project" value="UniProtKB-EC"/>
</dbReference>
<evidence type="ECO:0000256" key="6">
    <source>
        <dbReference type="ARBA" id="ARBA00022824"/>
    </source>
</evidence>
<evidence type="ECO:0000259" key="11">
    <source>
        <dbReference type="Pfam" id="PF03007"/>
    </source>
</evidence>
<feature type="domain" description="O-acyltransferase WSD1 C-terminal" evidence="12">
    <location>
        <begin position="318"/>
        <end position="463"/>
    </location>
</feature>
<evidence type="ECO:0000256" key="2">
    <source>
        <dbReference type="ARBA" id="ARBA00004586"/>
    </source>
</evidence>
<dbReference type="AlphaFoldDB" id="A0AAN9HXK0"/>
<evidence type="ECO:0000256" key="3">
    <source>
        <dbReference type="ARBA" id="ARBA00004771"/>
    </source>
</evidence>
<evidence type="ECO:0008006" key="15">
    <source>
        <dbReference type="Google" id="ProtNLM"/>
    </source>
</evidence>
<dbReference type="PANTHER" id="PTHR31650">
    <property type="entry name" value="O-ACYLTRANSFERASE (WSD1-LIKE) FAMILY PROTEIN"/>
    <property type="match status" value="1"/>
</dbReference>